<dbReference type="HOGENOM" id="CLU_1988311_0_0_0"/>
<dbReference type="STRING" id="314230.DSM3645_15800"/>
<gene>
    <name evidence="1" type="ORF">DSM3645_15800</name>
</gene>
<dbReference type="Proteomes" id="UP000004358">
    <property type="component" value="Unassembled WGS sequence"/>
</dbReference>
<sequence length="125" mass="13600">MQRIYTQLLVWMVVVSLFAATPLACMSALTVSAEIAAVAGKTNVAASSSVANDSQVDPAEHRIDRLFYFPCKTEEESRDACQHAKHFSSFVDSLPGVQSVAARQLLHSANRTLHAAPSMSRPLRL</sequence>
<protein>
    <submittedName>
        <fullName evidence="1">Uncharacterized protein</fullName>
    </submittedName>
</protein>
<accession>A4A300</accession>
<name>A4A300_9BACT</name>
<dbReference type="EMBL" id="AANZ01000057">
    <property type="protein sequence ID" value="EAQ76860.1"/>
    <property type="molecule type" value="Genomic_DNA"/>
</dbReference>
<comment type="caution">
    <text evidence="1">The sequence shown here is derived from an EMBL/GenBank/DDBJ whole genome shotgun (WGS) entry which is preliminary data.</text>
</comment>
<dbReference type="RefSeq" id="WP_002651055.1">
    <property type="nucleotide sequence ID" value="NZ_CH672376.1"/>
</dbReference>
<evidence type="ECO:0000313" key="2">
    <source>
        <dbReference type="Proteomes" id="UP000004358"/>
    </source>
</evidence>
<proteinExistence type="predicted"/>
<evidence type="ECO:0000313" key="1">
    <source>
        <dbReference type="EMBL" id="EAQ76860.1"/>
    </source>
</evidence>
<dbReference type="AlphaFoldDB" id="A4A300"/>
<reference evidence="1 2" key="1">
    <citation type="submission" date="2006-02" db="EMBL/GenBank/DDBJ databases">
        <authorList>
            <person name="Amann R."/>
            <person name="Ferriera S."/>
            <person name="Johnson J."/>
            <person name="Kravitz S."/>
            <person name="Halpern A."/>
            <person name="Remington K."/>
            <person name="Beeson K."/>
            <person name="Tran B."/>
            <person name="Rogers Y.-H."/>
            <person name="Friedman R."/>
            <person name="Venter J.C."/>
        </authorList>
    </citation>
    <scope>NUCLEOTIDE SEQUENCE [LARGE SCALE GENOMIC DNA]</scope>
    <source>
        <strain evidence="1 2">DSM 3645</strain>
    </source>
</reference>
<organism evidence="1 2">
    <name type="scientific">Blastopirellula marina DSM 3645</name>
    <dbReference type="NCBI Taxonomy" id="314230"/>
    <lineage>
        <taxon>Bacteria</taxon>
        <taxon>Pseudomonadati</taxon>
        <taxon>Planctomycetota</taxon>
        <taxon>Planctomycetia</taxon>
        <taxon>Pirellulales</taxon>
        <taxon>Pirellulaceae</taxon>
        <taxon>Blastopirellula</taxon>
    </lineage>
</organism>